<comment type="caution">
    <text evidence="1">The sequence shown here is derived from an EMBL/GenBank/DDBJ whole genome shotgun (WGS) entry which is preliminary data.</text>
</comment>
<organism evidence="1 2">
    <name type="scientific">Mobiluncus mulieris ATCC 35239</name>
    <dbReference type="NCBI Taxonomy" id="871571"/>
    <lineage>
        <taxon>Bacteria</taxon>
        <taxon>Bacillati</taxon>
        <taxon>Actinomycetota</taxon>
        <taxon>Actinomycetes</taxon>
        <taxon>Actinomycetales</taxon>
        <taxon>Actinomycetaceae</taxon>
        <taxon>Mobiluncus</taxon>
    </lineage>
</organism>
<protein>
    <submittedName>
        <fullName evidence="1">Uncharacterized protein</fullName>
    </submittedName>
</protein>
<dbReference type="HOGENOM" id="CLU_203207_0_0_11"/>
<name>E0QNL4_9ACTO</name>
<evidence type="ECO:0000313" key="2">
    <source>
        <dbReference type="Proteomes" id="UP000003045"/>
    </source>
</evidence>
<dbReference type="STRING" id="871571.HMPREF0580_0478"/>
<dbReference type="AlphaFoldDB" id="E0QNL4"/>
<dbReference type="EMBL" id="AEET01000013">
    <property type="protein sequence ID" value="EFM46760.1"/>
    <property type="molecule type" value="Genomic_DNA"/>
</dbReference>
<dbReference type="Proteomes" id="UP000003045">
    <property type="component" value="Unassembled WGS sequence"/>
</dbReference>
<evidence type="ECO:0000313" key="1">
    <source>
        <dbReference type="EMBL" id="EFM46760.1"/>
    </source>
</evidence>
<reference evidence="1" key="1">
    <citation type="submission" date="2010-08" db="EMBL/GenBank/DDBJ databases">
        <authorList>
            <person name="Muzny D."/>
            <person name="Qin X."/>
            <person name="Deng J."/>
            <person name="Jiang H."/>
            <person name="Liu Y."/>
            <person name="Qu J."/>
            <person name="Song X.-Z."/>
            <person name="Zhang L."/>
            <person name="Thornton R."/>
            <person name="Coyle M."/>
            <person name="Francisco L."/>
            <person name="Jackson L."/>
            <person name="Javaid M."/>
            <person name="Korchina V."/>
            <person name="Kovar C."/>
            <person name="Mata R."/>
            <person name="Mathew T."/>
            <person name="Ngo R."/>
            <person name="Nguyen L."/>
            <person name="Nguyen N."/>
            <person name="Okwuonu G."/>
            <person name="Ongeri F."/>
            <person name="Pham C."/>
            <person name="Simmons D."/>
            <person name="Wilczek-Boney K."/>
            <person name="Hale W."/>
            <person name="Jakkamsetti A."/>
            <person name="Pham P."/>
            <person name="Ruth R."/>
            <person name="San Lucas F."/>
            <person name="Warren J."/>
            <person name="Zhang J."/>
            <person name="Zhao Z."/>
            <person name="Zhou C."/>
            <person name="Zhu D."/>
            <person name="Lee S."/>
            <person name="Bess C."/>
            <person name="Blankenburg K."/>
            <person name="Forbes L."/>
            <person name="Fu Q."/>
            <person name="Gubbala S."/>
            <person name="Hirani K."/>
            <person name="Jayaseelan J.C."/>
            <person name="Lara F."/>
            <person name="Munidasa M."/>
            <person name="Palculict T."/>
            <person name="Patil S."/>
            <person name="Pu L.-L."/>
            <person name="Saada N."/>
            <person name="Tang L."/>
            <person name="Weissenberger G."/>
            <person name="Zhu Y."/>
            <person name="Hemphill L."/>
            <person name="Shang Y."/>
            <person name="Youmans B."/>
            <person name="Ayvaz T."/>
            <person name="Ross M."/>
            <person name="Santibanez J."/>
            <person name="Aqrawi P."/>
            <person name="Gross S."/>
            <person name="Joshi V."/>
            <person name="Fowler G."/>
            <person name="Nazareth L."/>
            <person name="Reid J."/>
            <person name="Worley K."/>
            <person name="Petrosino J."/>
            <person name="Highlander S."/>
            <person name="Gibbs R."/>
        </authorList>
    </citation>
    <scope>NUCLEOTIDE SEQUENCE [LARGE SCALE GENOMIC DNA]</scope>
    <source>
        <strain evidence="1">ATCC 35239</strain>
    </source>
</reference>
<accession>E0QNL4</accession>
<proteinExistence type="predicted"/>
<sequence>MLQPGFLDIDVNLKSVRDFEYPQNMPFSPEAQSLLMRAAIAAGAAAKRLSDERGVFHLTPSEWAELESAR</sequence>
<gene>
    <name evidence="1" type="ORF">HMPREF0580_0478</name>
</gene>
<keyword evidence="2" id="KW-1185">Reference proteome</keyword>